<evidence type="ECO:0000313" key="3">
    <source>
        <dbReference type="EMBL" id="CAE0806515.1"/>
    </source>
</evidence>
<evidence type="ECO:0000256" key="1">
    <source>
        <dbReference type="SAM" id="Coils"/>
    </source>
</evidence>
<keyword evidence="1" id="KW-0175">Coiled coil</keyword>
<evidence type="ECO:0008006" key="4">
    <source>
        <dbReference type="Google" id="ProtNLM"/>
    </source>
</evidence>
<protein>
    <recommendedName>
        <fullName evidence="4">Clathrin light chain</fullName>
    </recommendedName>
</protein>
<feature type="region of interest" description="Disordered" evidence="2">
    <location>
        <begin position="1"/>
        <end position="33"/>
    </location>
</feature>
<feature type="compositionally biased region" description="Acidic residues" evidence="2">
    <location>
        <begin position="133"/>
        <end position="144"/>
    </location>
</feature>
<feature type="region of interest" description="Disordered" evidence="2">
    <location>
        <begin position="111"/>
        <end position="144"/>
    </location>
</feature>
<organism evidence="3">
    <name type="scientific">Eutreptiella gymnastica</name>
    <dbReference type="NCBI Taxonomy" id="73025"/>
    <lineage>
        <taxon>Eukaryota</taxon>
        <taxon>Discoba</taxon>
        <taxon>Euglenozoa</taxon>
        <taxon>Euglenida</taxon>
        <taxon>Spirocuta</taxon>
        <taxon>Euglenophyceae</taxon>
        <taxon>Eutreptiales</taxon>
        <taxon>Eutreptiaceae</taxon>
        <taxon>Eutreptiella</taxon>
    </lineage>
</organism>
<dbReference type="AlphaFoldDB" id="A0A7S4FPL9"/>
<evidence type="ECO:0000256" key="2">
    <source>
        <dbReference type="SAM" id="MobiDB-lite"/>
    </source>
</evidence>
<feature type="coiled-coil region" evidence="1">
    <location>
        <begin position="41"/>
        <end position="90"/>
    </location>
</feature>
<feature type="compositionally biased region" description="Basic and acidic residues" evidence="2">
    <location>
        <begin position="17"/>
        <end position="29"/>
    </location>
</feature>
<gene>
    <name evidence="3" type="ORF">EGYM00163_LOCUS17643</name>
</gene>
<reference evidence="3" key="1">
    <citation type="submission" date="2021-01" db="EMBL/GenBank/DDBJ databases">
        <authorList>
            <person name="Corre E."/>
            <person name="Pelletier E."/>
            <person name="Niang G."/>
            <person name="Scheremetjew M."/>
            <person name="Finn R."/>
            <person name="Kale V."/>
            <person name="Holt S."/>
            <person name="Cochrane G."/>
            <person name="Meng A."/>
            <person name="Brown T."/>
            <person name="Cohen L."/>
        </authorList>
    </citation>
    <scope>NUCLEOTIDE SEQUENCE</scope>
    <source>
        <strain evidence="3">CCMP1594</strain>
    </source>
</reference>
<proteinExistence type="predicted"/>
<dbReference type="EMBL" id="HBJA01049782">
    <property type="protein sequence ID" value="CAE0806515.1"/>
    <property type="molecule type" value="Transcribed_RNA"/>
</dbReference>
<accession>A0A7S4FPL9</accession>
<sequence length="144" mass="15821">MGSSASKTTAMAPVKVKSVDETLKDEPTKEAPQLVFSESGIMDFEQDLKDAVAAAEEEHRQEELRKIEEAKAAEEAKKKQEEEWAAFEAEQASEQAQLLADLQSGKIQENVFRMDDDTPEAAPAPTHGHGPEDAEDLEVSELSH</sequence>
<name>A0A7S4FPL9_9EUGL</name>